<evidence type="ECO:0000313" key="1">
    <source>
        <dbReference type="EMBL" id="ORC37862.1"/>
    </source>
</evidence>
<keyword evidence="2" id="KW-1185">Reference proteome</keyword>
<evidence type="ECO:0000313" key="2">
    <source>
        <dbReference type="Proteomes" id="UP000192343"/>
    </source>
</evidence>
<organism evidence="1 2">
    <name type="scientific">Marispirochaeta aestuarii</name>
    <dbReference type="NCBI Taxonomy" id="1963862"/>
    <lineage>
        <taxon>Bacteria</taxon>
        <taxon>Pseudomonadati</taxon>
        <taxon>Spirochaetota</taxon>
        <taxon>Spirochaetia</taxon>
        <taxon>Spirochaetales</taxon>
        <taxon>Spirochaetaceae</taxon>
        <taxon>Marispirochaeta</taxon>
    </lineage>
</organism>
<gene>
    <name evidence="1" type="ORF">B4O97_02345</name>
</gene>
<dbReference type="SUPFAM" id="SSF53383">
    <property type="entry name" value="PLP-dependent transferases"/>
    <property type="match status" value="1"/>
</dbReference>
<reference evidence="1 2" key="1">
    <citation type="submission" date="2017-03" db="EMBL/GenBank/DDBJ databases">
        <title>Draft Genome sequence of Marispirochaeta sp. strain JC444.</title>
        <authorList>
            <person name="Shivani Y."/>
            <person name="Subhash Y."/>
            <person name="Sasikala C."/>
            <person name="Ramana C."/>
        </authorList>
    </citation>
    <scope>NUCLEOTIDE SEQUENCE [LARGE SCALE GENOMIC DNA]</scope>
    <source>
        <strain evidence="1 2">JC444</strain>
    </source>
</reference>
<proteinExistence type="predicted"/>
<accession>A0A1Y1S3B9</accession>
<dbReference type="RefSeq" id="WP_083047944.1">
    <property type="nucleotide sequence ID" value="NZ_MWQY01000002.1"/>
</dbReference>
<dbReference type="STRING" id="1963862.B4O97_02345"/>
<dbReference type="AlphaFoldDB" id="A0A1Y1S3B9"/>
<dbReference type="EMBL" id="MWQY01000002">
    <property type="protein sequence ID" value="ORC37862.1"/>
    <property type="molecule type" value="Genomic_DNA"/>
</dbReference>
<comment type="caution">
    <text evidence="1">The sequence shown here is derived from an EMBL/GenBank/DDBJ whole genome shotgun (WGS) entry which is preliminary data.</text>
</comment>
<dbReference type="OrthoDB" id="356614at2"/>
<name>A0A1Y1S3B9_9SPIO</name>
<protein>
    <submittedName>
        <fullName evidence="1">Uncharacterized protein</fullName>
    </submittedName>
</protein>
<dbReference type="Proteomes" id="UP000192343">
    <property type="component" value="Unassembled WGS sequence"/>
</dbReference>
<dbReference type="InterPro" id="IPR015424">
    <property type="entry name" value="PyrdxlP-dep_Trfase"/>
</dbReference>
<sequence length="271" mass="30296">MSFELPSAASFAGFPSIRRSRGFRLYTPEGRRFLDLYQDAGRGMLGSRPKGLALRFKNSLDKLGPAAMPSIWEHRAARLLNSFFPDYPQVSVFPSYPEAMKALEARLGADSAPFRDPLDAGYGTDELSEIDEPCIWRPFLPVPPADVLLPVLPGTGTWGGVFVLSRKSLDLMPAPVPPFLLAPQVYAAGLFFRWISQADLDYYKSFPRGPWERRGPYLFPGCAKEDYPDLVQELISCGIYPSPDYHLPSIIPGSYEEGDIKLLRNSEGKWK</sequence>